<dbReference type="Gene3D" id="3.80.10.10">
    <property type="entry name" value="Ribonuclease Inhibitor"/>
    <property type="match status" value="2"/>
</dbReference>
<gene>
    <name evidence="1" type="ORF">BV898_14019</name>
</gene>
<evidence type="ECO:0000313" key="2">
    <source>
        <dbReference type="Proteomes" id="UP000192578"/>
    </source>
</evidence>
<dbReference type="PANTHER" id="PTHR20933">
    <property type="entry name" value="F-BOX ONLY PROTEIN 33"/>
    <property type="match status" value="1"/>
</dbReference>
<dbReference type="Proteomes" id="UP000192578">
    <property type="component" value="Unassembled WGS sequence"/>
</dbReference>
<dbReference type="GO" id="GO:0031398">
    <property type="term" value="P:positive regulation of protein ubiquitination"/>
    <property type="evidence" value="ECO:0007669"/>
    <property type="project" value="TreeGrafter"/>
</dbReference>
<comment type="caution">
    <text evidence="1">The sequence shown here is derived from an EMBL/GenBank/DDBJ whole genome shotgun (WGS) entry which is preliminary data.</text>
</comment>
<dbReference type="OrthoDB" id="3219396at2759"/>
<proteinExistence type="predicted"/>
<name>A0A1W0W8Z6_HYPEX</name>
<protein>
    <submittedName>
        <fullName evidence="1">Uncharacterized protein</fullName>
    </submittedName>
</protein>
<dbReference type="PANTHER" id="PTHR20933:SF4">
    <property type="entry name" value="F-BOX INVOLVED IN POLYQ PATHOGENESIS, ISOFORM A"/>
    <property type="match status" value="1"/>
</dbReference>
<accession>A0A1W0W8Z6</accession>
<reference evidence="2" key="1">
    <citation type="submission" date="2017-01" db="EMBL/GenBank/DDBJ databases">
        <title>Comparative genomics of anhydrobiosis in the tardigrade Hypsibius dujardini.</title>
        <authorList>
            <person name="Yoshida Y."/>
            <person name="Koutsovoulos G."/>
            <person name="Laetsch D."/>
            <person name="Stevens L."/>
            <person name="Kumar S."/>
            <person name="Horikawa D."/>
            <person name="Ishino K."/>
            <person name="Komine S."/>
            <person name="Tomita M."/>
            <person name="Blaxter M."/>
            <person name="Arakawa K."/>
        </authorList>
    </citation>
    <scope>NUCLEOTIDE SEQUENCE [LARGE SCALE GENOMIC DNA]</scope>
    <source>
        <strain evidence="2">Z151</strain>
    </source>
</reference>
<dbReference type="AlphaFoldDB" id="A0A1W0W8Z6"/>
<dbReference type="InterPro" id="IPR032675">
    <property type="entry name" value="LRR_dom_sf"/>
</dbReference>
<dbReference type="SUPFAM" id="SSF52047">
    <property type="entry name" value="RNI-like"/>
    <property type="match status" value="1"/>
</dbReference>
<dbReference type="EMBL" id="MTYJ01000164">
    <property type="protein sequence ID" value="OQV11675.1"/>
    <property type="molecule type" value="Genomic_DNA"/>
</dbReference>
<organism evidence="1 2">
    <name type="scientific">Hypsibius exemplaris</name>
    <name type="common">Freshwater tardigrade</name>
    <dbReference type="NCBI Taxonomy" id="2072580"/>
    <lineage>
        <taxon>Eukaryota</taxon>
        <taxon>Metazoa</taxon>
        <taxon>Ecdysozoa</taxon>
        <taxon>Tardigrada</taxon>
        <taxon>Eutardigrada</taxon>
        <taxon>Parachela</taxon>
        <taxon>Hypsibioidea</taxon>
        <taxon>Hypsibiidae</taxon>
        <taxon>Hypsibius</taxon>
    </lineage>
</organism>
<sequence>MLLELPHKHCFNGTNNCPGAEIDGVSLFHGAAGAFEPNSTKNKNWRIISHAVREYHPDASSSRTFKRDLAAALESSNSSMPCPALYAANDPCCWSVIRFRFQTLLYHGLHRFGPLLLDLRRPPLPTKNMMGISQPRPLYSNGTPVGVCRLINCGSSPVSISIKNTPETPDVGLLKHRVVRGDCPRIISGDMCAYVSSTLRHGLENCPSGTYERVTEEEEEVHETLHILKLKSHVPNLRVINFFGVKFLDDNHIEAISSNCVHLECLCIKFCTKFTGSSLKILLQRCRKLSCLLMEQTGLTSEAFRDVEWEKSRLSELDITSCEITSEVLVNVLGRIKNLKWLCAGYVDGFNDHVLESIMQNGLAKSLYAVDFQCCDNLTEEALFKFLEAHGSQLLGLNLSGIPWLVETFWTQSIPFIRKIKILIMGTAKICTISRGSSKIHVDQIIDCVAMNCPNTQRLEIRWDPETLRFSDKSSKFIDTLRVKASKLRSFVLSDGEYFELVKSNFERAHRRAIVRTSVCCNTTLLSLLPYFKDLRFN</sequence>
<evidence type="ECO:0000313" key="1">
    <source>
        <dbReference type="EMBL" id="OQV11675.1"/>
    </source>
</evidence>
<keyword evidence="2" id="KW-1185">Reference proteome</keyword>